<dbReference type="InterPro" id="IPR050640">
    <property type="entry name" value="Bact_2-comp_sensor_kinase"/>
</dbReference>
<keyword evidence="1" id="KW-0472">Membrane</keyword>
<dbReference type="OrthoDB" id="9809908at2"/>
<gene>
    <name evidence="3" type="ORF">SAMN05421797_10628</name>
</gene>
<evidence type="ECO:0000313" key="4">
    <source>
        <dbReference type="Proteomes" id="UP000186953"/>
    </source>
</evidence>
<organism evidence="3 4">
    <name type="scientific">Maribacter ulvicola</name>
    <dbReference type="NCBI Taxonomy" id="228959"/>
    <lineage>
        <taxon>Bacteria</taxon>
        <taxon>Pseudomonadati</taxon>
        <taxon>Bacteroidota</taxon>
        <taxon>Flavobacteriia</taxon>
        <taxon>Flavobacteriales</taxon>
        <taxon>Flavobacteriaceae</taxon>
        <taxon>Maribacter</taxon>
    </lineage>
</organism>
<dbReference type="InterPro" id="IPR036890">
    <property type="entry name" value="HATPase_C_sf"/>
</dbReference>
<keyword evidence="4" id="KW-1185">Reference proteome</keyword>
<dbReference type="Pfam" id="PF06580">
    <property type="entry name" value="His_kinase"/>
    <property type="match status" value="1"/>
</dbReference>
<dbReference type="InterPro" id="IPR010559">
    <property type="entry name" value="Sig_transdc_His_kin_internal"/>
</dbReference>
<dbReference type="GO" id="GO:0016020">
    <property type="term" value="C:membrane"/>
    <property type="evidence" value="ECO:0007669"/>
    <property type="project" value="InterPro"/>
</dbReference>
<evidence type="ECO:0000313" key="3">
    <source>
        <dbReference type="EMBL" id="SIR08247.1"/>
    </source>
</evidence>
<evidence type="ECO:0000256" key="1">
    <source>
        <dbReference type="SAM" id="Phobius"/>
    </source>
</evidence>
<reference evidence="4" key="1">
    <citation type="submission" date="2017-01" db="EMBL/GenBank/DDBJ databases">
        <authorList>
            <person name="Varghese N."/>
            <person name="Submissions S."/>
        </authorList>
    </citation>
    <scope>NUCLEOTIDE SEQUENCE [LARGE SCALE GENOMIC DNA]</scope>
    <source>
        <strain evidence="4">DSM 15366</strain>
    </source>
</reference>
<dbReference type="Gene3D" id="3.30.565.10">
    <property type="entry name" value="Histidine kinase-like ATPase, C-terminal domain"/>
    <property type="match status" value="1"/>
</dbReference>
<dbReference type="Proteomes" id="UP000186953">
    <property type="component" value="Unassembled WGS sequence"/>
</dbReference>
<dbReference type="PANTHER" id="PTHR34220:SF7">
    <property type="entry name" value="SENSOR HISTIDINE KINASE YPDA"/>
    <property type="match status" value="1"/>
</dbReference>
<accession>A0A1N6Y109</accession>
<protein>
    <submittedName>
        <fullName evidence="3">GHKL domain-containing protein</fullName>
    </submittedName>
</protein>
<proteinExistence type="predicted"/>
<dbReference type="STRING" id="228959.SAMN05421797_10628"/>
<keyword evidence="1" id="KW-1133">Transmembrane helix</keyword>
<feature type="domain" description="Signal transduction histidine kinase internal region" evidence="2">
    <location>
        <begin position="87"/>
        <end position="164"/>
    </location>
</feature>
<dbReference type="EMBL" id="FTMA01000006">
    <property type="protein sequence ID" value="SIR08247.1"/>
    <property type="molecule type" value="Genomic_DNA"/>
</dbReference>
<dbReference type="AlphaFoldDB" id="A0A1N6Y109"/>
<dbReference type="GO" id="GO:0000155">
    <property type="term" value="F:phosphorelay sensor kinase activity"/>
    <property type="evidence" value="ECO:0007669"/>
    <property type="project" value="InterPro"/>
</dbReference>
<keyword evidence="1" id="KW-0812">Transmembrane</keyword>
<dbReference type="PANTHER" id="PTHR34220">
    <property type="entry name" value="SENSOR HISTIDINE KINASE YPDA"/>
    <property type="match status" value="1"/>
</dbReference>
<feature type="transmembrane region" description="Helical" evidence="1">
    <location>
        <begin position="12"/>
        <end position="34"/>
    </location>
</feature>
<sequence>MMQFINKNNWLVVKVVVLITLLIPLLITTYEFIVLGNESVVFLADYPSVVGIIVVVYYSLLLVIGLLWLIKQLIAILNLKKETKKSELLHLQSQVNPHFFFNMLNNVYGMVDKDTDGAKDLILKLSDLMRYSIYEGEKETVPLAEEILYVQNYIALHKMRYHKEIDIEFTIDVADDTIKIRPLILIILLENAFKHGVENLREKAYVAIHLKTNKERLLFEIENNFDQNGITETKGIGLKNLKRRLVLAYPKKHQFRVEKNNTVFKAQLELHI</sequence>
<dbReference type="RefSeq" id="WP_076549452.1">
    <property type="nucleotide sequence ID" value="NZ_FTMA01000006.1"/>
</dbReference>
<name>A0A1N6Y109_9FLAO</name>
<feature type="transmembrane region" description="Helical" evidence="1">
    <location>
        <begin position="46"/>
        <end position="70"/>
    </location>
</feature>
<dbReference type="SUPFAM" id="SSF55874">
    <property type="entry name" value="ATPase domain of HSP90 chaperone/DNA topoisomerase II/histidine kinase"/>
    <property type="match status" value="1"/>
</dbReference>
<evidence type="ECO:0000259" key="2">
    <source>
        <dbReference type="Pfam" id="PF06580"/>
    </source>
</evidence>